<dbReference type="AlphaFoldDB" id="A0A9I9EDV8"/>
<organism evidence="2">
    <name type="scientific">Cucumis melo</name>
    <name type="common">Muskmelon</name>
    <dbReference type="NCBI Taxonomy" id="3656"/>
    <lineage>
        <taxon>Eukaryota</taxon>
        <taxon>Viridiplantae</taxon>
        <taxon>Streptophyta</taxon>
        <taxon>Embryophyta</taxon>
        <taxon>Tracheophyta</taxon>
        <taxon>Spermatophyta</taxon>
        <taxon>Magnoliopsida</taxon>
        <taxon>eudicotyledons</taxon>
        <taxon>Gunneridae</taxon>
        <taxon>Pentapetalae</taxon>
        <taxon>rosids</taxon>
        <taxon>fabids</taxon>
        <taxon>Cucurbitales</taxon>
        <taxon>Cucurbitaceae</taxon>
        <taxon>Benincaseae</taxon>
        <taxon>Cucumis</taxon>
    </lineage>
</organism>
<sequence>MRKRIAQCHPSLQENGAFPMPKSTSAKNVGNKGFFDAVNNSSGDASGKQSFPKHHKGVGKNTSGKGTIPDAVNSASGAALGIGVFPDANRNQEEKKKGEEVVAIVLFCRCSAAVRRRPPSLLSLAAVCHFSTR</sequence>
<proteinExistence type="predicted"/>
<evidence type="ECO:0000313" key="2">
    <source>
        <dbReference type="EnsemblPlants" id="MELO3C032424.2.1"/>
    </source>
</evidence>
<feature type="region of interest" description="Disordered" evidence="1">
    <location>
        <begin position="1"/>
        <end position="71"/>
    </location>
</feature>
<evidence type="ECO:0000256" key="1">
    <source>
        <dbReference type="SAM" id="MobiDB-lite"/>
    </source>
</evidence>
<dbReference type="EnsemblPlants" id="MELO3C032424.2.1">
    <property type="protein sequence ID" value="MELO3C032424.2.1"/>
    <property type="gene ID" value="MELO3C032424.2"/>
</dbReference>
<name>A0A9I9EDV8_CUCME</name>
<accession>A0A9I9EDV8</accession>
<protein>
    <submittedName>
        <fullName evidence="2">Uncharacterized protein</fullName>
    </submittedName>
</protein>
<feature type="compositionally biased region" description="Polar residues" evidence="1">
    <location>
        <begin position="38"/>
        <end position="49"/>
    </location>
</feature>
<dbReference type="Gramene" id="MELO3C032424.2.1">
    <property type="protein sequence ID" value="MELO3C032424.2.1"/>
    <property type="gene ID" value="MELO3C032424.2"/>
</dbReference>
<reference evidence="2" key="1">
    <citation type="submission" date="2023-03" db="UniProtKB">
        <authorList>
            <consortium name="EnsemblPlants"/>
        </authorList>
    </citation>
    <scope>IDENTIFICATION</scope>
</reference>